<evidence type="ECO:0000256" key="1">
    <source>
        <dbReference type="SAM" id="MobiDB-lite"/>
    </source>
</evidence>
<feature type="region of interest" description="Disordered" evidence="1">
    <location>
        <begin position="176"/>
        <end position="195"/>
    </location>
</feature>
<dbReference type="InterPro" id="IPR016193">
    <property type="entry name" value="Cytidine_deaminase-like"/>
</dbReference>
<keyword evidence="3" id="KW-1185">Reference proteome</keyword>
<feature type="region of interest" description="Disordered" evidence="1">
    <location>
        <begin position="269"/>
        <end position="295"/>
    </location>
</feature>
<organism evidence="2 3">
    <name type="scientific">Podospora aff. communis PSN243</name>
    <dbReference type="NCBI Taxonomy" id="3040156"/>
    <lineage>
        <taxon>Eukaryota</taxon>
        <taxon>Fungi</taxon>
        <taxon>Dikarya</taxon>
        <taxon>Ascomycota</taxon>
        <taxon>Pezizomycotina</taxon>
        <taxon>Sordariomycetes</taxon>
        <taxon>Sordariomycetidae</taxon>
        <taxon>Sordariales</taxon>
        <taxon>Podosporaceae</taxon>
        <taxon>Podospora</taxon>
    </lineage>
</organism>
<dbReference type="GO" id="GO:0003824">
    <property type="term" value="F:catalytic activity"/>
    <property type="evidence" value="ECO:0007669"/>
    <property type="project" value="InterPro"/>
</dbReference>
<reference evidence="2" key="1">
    <citation type="journal article" date="2023" name="Mol. Phylogenet. Evol.">
        <title>Genome-scale phylogeny and comparative genomics of the fungal order Sordariales.</title>
        <authorList>
            <person name="Hensen N."/>
            <person name="Bonometti L."/>
            <person name="Westerberg I."/>
            <person name="Brannstrom I.O."/>
            <person name="Guillou S."/>
            <person name="Cros-Aarteil S."/>
            <person name="Calhoun S."/>
            <person name="Haridas S."/>
            <person name="Kuo A."/>
            <person name="Mondo S."/>
            <person name="Pangilinan J."/>
            <person name="Riley R."/>
            <person name="LaButti K."/>
            <person name="Andreopoulos B."/>
            <person name="Lipzen A."/>
            <person name="Chen C."/>
            <person name="Yan M."/>
            <person name="Daum C."/>
            <person name="Ng V."/>
            <person name="Clum A."/>
            <person name="Steindorff A."/>
            <person name="Ohm R.A."/>
            <person name="Martin F."/>
            <person name="Silar P."/>
            <person name="Natvig D.O."/>
            <person name="Lalanne C."/>
            <person name="Gautier V."/>
            <person name="Ament-Velasquez S.L."/>
            <person name="Kruys A."/>
            <person name="Hutchinson M.I."/>
            <person name="Powell A.J."/>
            <person name="Barry K."/>
            <person name="Miller A.N."/>
            <person name="Grigoriev I.V."/>
            <person name="Debuchy R."/>
            <person name="Gladieux P."/>
            <person name="Hiltunen Thoren M."/>
            <person name="Johannesson H."/>
        </authorList>
    </citation>
    <scope>NUCLEOTIDE SEQUENCE</scope>
    <source>
        <strain evidence="2">PSN243</strain>
    </source>
</reference>
<reference evidence="2" key="2">
    <citation type="submission" date="2023-05" db="EMBL/GenBank/DDBJ databases">
        <authorList>
            <consortium name="Lawrence Berkeley National Laboratory"/>
            <person name="Steindorff A."/>
            <person name="Hensen N."/>
            <person name="Bonometti L."/>
            <person name="Westerberg I."/>
            <person name="Brannstrom I.O."/>
            <person name="Guillou S."/>
            <person name="Cros-Aarteil S."/>
            <person name="Calhoun S."/>
            <person name="Haridas S."/>
            <person name="Kuo A."/>
            <person name="Mondo S."/>
            <person name="Pangilinan J."/>
            <person name="Riley R."/>
            <person name="Labutti K."/>
            <person name="Andreopoulos B."/>
            <person name="Lipzen A."/>
            <person name="Chen C."/>
            <person name="Yanf M."/>
            <person name="Daum C."/>
            <person name="Ng V."/>
            <person name="Clum A."/>
            <person name="Ohm R."/>
            <person name="Martin F."/>
            <person name="Silar P."/>
            <person name="Natvig D."/>
            <person name="Lalanne C."/>
            <person name="Gautier V."/>
            <person name="Ament-Velasquez S.L."/>
            <person name="Kruys A."/>
            <person name="Hutchinson M.I."/>
            <person name="Powell A.J."/>
            <person name="Barry K."/>
            <person name="Miller A.N."/>
            <person name="Grigoriev I.V."/>
            <person name="Debuchy R."/>
            <person name="Gladieux P."/>
            <person name="Thoren M.H."/>
            <person name="Johannesson H."/>
        </authorList>
    </citation>
    <scope>NUCLEOTIDE SEQUENCE</scope>
    <source>
        <strain evidence="2">PSN243</strain>
    </source>
</reference>
<comment type="caution">
    <text evidence="2">The sequence shown here is derived from an EMBL/GenBank/DDBJ whole genome shotgun (WGS) entry which is preliminary data.</text>
</comment>
<feature type="region of interest" description="Disordered" evidence="1">
    <location>
        <begin position="65"/>
        <end position="88"/>
    </location>
</feature>
<proteinExistence type="predicted"/>
<gene>
    <name evidence="2" type="ORF">QBC34DRAFT_313343</name>
</gene>
<dbReference type="EMBL" id="MU866020">
    <property type="protein sequence ID" value="KAK4442330.1"/>
    <property type="molecule type" value="Genomic_DNA"/>
</dbReference>
<protein>
    <recommendedName>
        <fullName evidence="4">CMP/dCMP-type deaminase domain-containing protein</fullName>
    </recommendedName>
</protein>
<evidence type="ECO:0008006" key="4">
    <source>
        <dbReference type="Google" id="ProtNLM"/>
    </source>
</evidence>
<dbReference type="GO" id="GO:0006139">
    <property type="term" value="P:nucleobase-containing compound metabolic process"/>
    <property type="evidence" value="ECO:0007669"/>
    <property type="project" value="UniProtKB-ARBA"/>
</dbReference>
<name>A0AAV9G152_9PEZI</name>
<sequence>MKTDKYLNLCLEQAARSPLHYRHGSIVVKGGKVVGLGFNDNRSGYDGGALKTGRLPTASFPLDNAAASKRKPNSKLPDPPTTSTFIPFERSRRGGHHANTCFSMHSEMMAINSALAASSTLAASTASSLKPYFKLSRRHTKRSLLRDAVKSYVKRVCLDAMGPEFKQQARQNTLQGATRTVSQSHASSHIQKHTRTKLAVGKVSRSSNGCLAALTPAQQHVVAPAQNHVLLPKGRARQTSRASLGRMKRPKIVGADVYVARLAKRSPSLVQRPAGSASLSRSVSDDVPLSPASASTGSLHDELTCKTLTRAPVPLATCPPVRTALDSRPCYRCVCYMHSVGIKRVFWTNGEGKWEGAKVRDLVDMLEGSGPGSEGDAVSGLGVFVTKHEVLMLRRMWRS</sequence>
<accession>A0AAV9G152</accession>
<evidence type="ECO:0000313" key="2">
    <source>
        <dbReference type="EMBL" id="KAK4442330.1"/>
    </source>
</evidence>
<dbReference type="SUPFAM" id="SSF53927">
    <property type="entry name" value="Cytidine deaminase-like"/>
    <property type="match status" value="1"/>
</dbReference>
<feature type="compositionally biased region" description="Polar residues" evidence="1">
    <location>
        <begin position="176"/>
        <end position="189"/>
    </location>
</feature>
<dbReference type="AlphaFoldDB" id="A0AAV9G152"/>
<dbReference type="Gene3D" id="3.40.140.10">
    <property type="entry name" value="Cytidine Deaminase, domain 2"/>
    <property type="match status" value="1"/>
</dbReference>
<dbReference type="Proteomes" id="UP001321760">
    <property type="component" value="Unassembled WGS sequence"/>
</dbReference>
<evidence type="ECO:0000313" key="3">
    <source>
        <dbReference type="Proteomes" id="UP001321760"/>
    </source>
</evidence>